<comment type="subcellular location">
    <subcellularLocation>
        <location evidence="1">Secreted</location>
    </subcellularLocation>
</comment>
<dbReference type="RefSeq" id="WP_105982726.1">
    <property type="nucleotide sequence ID" value="NZ_MQUC01000003.1"/>
</dbReference>
<evidence type="ECO:0000256" key="2">
    <source>
        <dbReference type="ARBA" id="ARBA00022525"/>
    </source>
</evidence>
<keyword evidence="2" id="KW-0964">Secreted</keyword>
<feature type="chain" id="PRO_5015486174" description="Major royal jelly protein" evidence="3">
    <location>
        <begin position="22"/>
        <end position="365"/>
    </location>
</feature>
<dbReference type="AlphaFoldDB" id="A0A2S9WTY8"/>
<dbReference type="Pfam" id="PF03022">
    <property type="entry name" value="MRJP"/>
    <property type="match status" value="1"/>
</dbReference>
<dbReference type="InterPro" id="IPR011042">
    <property type="entry name" value="6-blade_b-propeller_TolB-like"/>
</dbReference>
<gene>
    <name evidence="4" type="ORF">BST86_07450</name>
</gene>
<dbReference type="GO" id="GO:0005576">
    <property type="term" value="C:extracellular region"/>
    <property type="evidence" value="ECO:0007669"/>
    <property type="project" value="UniProtKB-SubCell"/>
</dbReference>
<dbReference type="Proteomes" id="UP000239532">
    <property type="component" value="Unassembled WGS sequence"/>
</dbReference>
<comment type="caution">
    <text evidence="4">The sequence shown here is derived from an EMBL/GenBank/DDBJ whole genome shotgun (WGS) entry which is preliminary data.</text>
</comment>
<protein>
    <recommendedName>
        <fullName evidence="6">Major royal jelly protein</fullName>
    </recommendedName>
</protein>
<evidence type="ECO:0000256" key="3">
    <source>
        <dbReference type="SAM" id="SignalP"/>
    </source>
</evidence>
<evidence type="ECO:0000313" key="4">
    <source>
        <dbReference type="EMBL" id="PRP66944.1"/>
    </source>
</evidence>
<dbReference type="EMBL" id="MQUC01000003">
    <property type="protein sequence ID" value="PRP66944.1"/>
    <property type="molecule type" value="Genomic_DNA"/>
</dbReference>
<accession>A0A2S9WTY8</accession>
<dbReference type="Gene3D" id="2.120.10.30">
    <property type="entry name" value="TolB, C-terminal domain"/>
    <property type="match status" value="1"/>
</dbReference>
<proteinExistence type="predicted"/>
<dbReference type="PROSITE" id="PS51257">
    <property type="entry name" value="PROKAR_LIPOPROTEIN"/>
    <property type="match status" value="1"/>
</dbReference>
<keyword evidence="3" id="KW-0732">Signal</keyword>
<dbReference type="SUPFAM" id="SSF63829">
    <property type="entry name" value="Calcium-dependent phosphotriesterase"/>
    <property type="match status" value="1"/>
</dbReference>
<organism evidence="4 5">
    <name type="scientific">Nonlabens agnitus</name>
    <dbReference type="NCBI Taxonomy" id="870484"/>
    <lineage>
        <taxon>Bacteria</taxon>
        <taxon>Pseudomonadati</taxon>
        <taxon>Bacteroidota</taxon>
        <taxon>Flavobacteriia</taxon>
        <taxon>Flavobacteriales</taxon>
        <taxon>Flavobacteriaceae</taxon>
        <taxon>Nonlabens</taxon>
    </lineage>
</organism>
<dbReference type="PANTHER" id="PTHR10009:SF18">
    <property type="entry name" value="PROTEIN YELLOW-LIKE PROTEIN"/>
    <property type="match status" value="1"/>
</dbReference>
<evidence type="ECO:0000313" key="5">
    <source>
        <dbReference type="Proteomes" id="UP000239532"/>
    </source>
</evidence>
<sequence length="365" mass="41012">MSTFLKHTVFILLSVAFLASCKETKPTESIQEESLAVDSTSQTITEVASFTGQQVTGVTLTADGRIFVNFPRWREGVKNSVVEIKADQSQQSYPNEVWNAWEIGQPTQMDQFVGVQSVIAFENELYVIDTRSVKFQEVLDAPRIYVFDLESDELKKTYTLGTSSYFPDSYINDLRVDPIKNMIYLTDSGHAGLIVIDRESGNSRRILNEHPSTTAEQSYLTFDGKKWEGTINSDGIALDAVNNQLYYHALTAYSLYSIPTDDLLTQSEKQIDQSVTDLGTTAAPDGMILDANGNLYFADLEHNKIQYRKPDGSIHTLVEGDKVRWADTFSIYNNELYYTNSRINEATGDISNMTFTLNKTPLPTN</sequence>
<name>A0A2S9WTY8_9FLAO</name>
<reference evidence="4 5" key="1">
    <citation type="submission" date="2016-11" db="EMBL/GenBank/DDBJ databases">
        <title>Trade-off between light-utilization and light-protection in marine flavobacteria.</title>
        <authorList>
            <person name="Kumagai Y."/>
        </authorList>
    </citation>
    <scope>NUCLEOTIDE SEQUENCE [LARGE SCALE GENOMIC DNA]</scope>
    <source>
        <strain evidence="4 5">JCM 17109</strain>
    </source>
</reference>
<dbReference type="PANTHER" id="PTHR10009">
    <property type="entry name" value="PROTEIN YELLOW-RELATED"/>
    <property type="match status" value="1"/>
</dbReference>
<dbReference type="InterPro" id="IPR017996">
    <property type="entry name" value="MRJP/yellow-related"/>
</dbReference>
<feature type="signal peptide" evidence="3">
    <location>
        <begin position="1"/>
        <end position="21"/>
    </location>
</feature>
<keyword evidence="5" id="KW-1185">Reference proteome</keyword>
<dbReference type="OrthoDB" id="9797664at2"/>
<evidence type="ECO:0000256" key="1">
    <source>
        <dbReference type="ARBA" id="ARBA00004613"/>
    </source>
</evidence>
<evidence type="ECO:0008006" key="6">
    <source>
        <dbReference type="Google" id="ProtNLM"/>
    </source>
</evidence>